<dbReference type="PANTHER" id="PTHR35564:SF4">
    <property type="entry name" value="CYTOPLASMIC PROTEIN"/>
    <property type="match status" value="1"/>
</dbReference>
<evidence type="ECO:0000313" key="2">
    <source>
        <dbReference type="EMBL" id="PWR22325.1"/>
    </source>
</evidence>
<dbReference type="EMBL" id="QGLF01000002">
    <property type="protein sequence ID" value="PWR22325.1"/>
    <property type="molecule type" value="Genomic_DNA"/>
</dbReference>
<dbReference type="AlphaFoldDB" id="A0A317EAW9"/>
<sequence>MATARGTETAALIAALKASPEEFSLVQAVRVLERAARRAKAEDPRLADPTPIGQDGDPRLEPVRFKGAVGVAFPSGDLAAYADGLPPRLSVEAMTLDGVAGALPPAYAEIAIQTERGRQHGYHAFLDMFLHRFVSHFVQASRKYRLPLAFEAAADDQFSAALAGLIGLGTPYLDDRLAVPDDVLLHHAGLLSRRQMPLVALAAMLGNVFGTEIEIIPFIRNIIPIPPAEQSRLPDTAFPDGRFCRLGVDAVAGARVVDVQGRFRIRIGPLDYAGFRSWLPDQPKVKALADLTRIAVGPDFGFELQLSLRRDQVPAPRLGGDGTTQSHLGWNLWMSDRPFDHDPDDAIFDLDAV</sequence>
<protein>
    <submittedName>
        <fullName evidence="2">Type VI secretion system baseplate subunit TssG</fullName>
    </submittedName>
</protein>
<reference evidence="3" key="1">
    <citation type="submission" date="2018-05" db="EMBL/GenBank/DDBJ databases">
        <title>Zavarzinia sp. HR-AS.</title>
        <authorList>
            <person name="Lee Y."/>
            <person name="Jeon C.O."/>
        </authorList>
    </citation>
    <scope>NUCLEOTIDE SEQUENCE [LARGE SCALE GENOMIC DNA]</scope>
    <source>
        <strain evidence="3">DSM 1231</strain>
    </source>
</reference>
<dbReference type="InterPro" id="IPR010732">
    <property type="entry name" value="T6SS_TssG-like"/>
</dbReference>
<organism evidence="2 3">
    <name type="scientific">Zavarzinia compransoris</name>
    <dbReference type="NCBI Taxonomy" id="1264899"/>
    <lineage>
        <taxon>Bacteria</taxon>
        <taxon>Pseudomonadati</taxon>
        <taxon>Pseudomonadota</taxon>
        <taxon>Alphaproteobacteria</taxon>
        <taxon>Rhodospirillales</taxon>
        <taxon>Zavarziniaceae</taxon>
        <taxon>Zavarzinia</taxon>
    </lineage>
</organism>
<proteinExistence type="predicted"/>
<dbReference type="OrthoDB" id="1523296at2"/>
<dbReference type="Proteomes" id="UP000246077">
    <property type="component" value="Unassembled WGS sequence"/>
</dbReference>
<dbReference type="PANTHER" id="PTHR35564">
    <property type="match status" value="1"/>
</dbReference>
<gene>
    <name evidence="2" type="primary">tssG</name>
    <name evidence="2" type="ORF">DKG75_10255</name>
</gene>
<dbReference type="Pfam" id="PF06996">
    <property type="entry name" value="T6SS_TssG"/>
    <property type="match status" value="1"/>
</dbReference>
<accession>A0A317EAW9</accession>
<dbReference type="NCBIfam" id="TIGR03347">
    <property type="entry name" value="VI_chp_1"/>
    <property type="match status" value="1"/>
</dbReference>
<dbReference type="RefSeq" id="WP_109920969.1">
    <property type="nucleotide sequence ID" value="NZ_QGLF01000002.1"/>
</dbReference>
<keyword evidence="3" id="KW-1185">Reference proteome</keyword>
<feature type="region of interest" description="Disordered" evidence="1">
    <location>
        <begin position="39"/>
        <end position="59"/>
    </location>
</feature>
<name>A0A317EAW9_9PROT</name>
<evidence type="ECO:0000256" key="1">
    <source>
        <dbReference type="SAM" id="MobiDB-lite"/>
    </source>
</evidence>
<comment type="caution">
    <text evidence="2">The sequence shown here is derived from an EMBL/GenBank/DDBJ whole genome shotgun (WGS) entry which is preliminary data.</text>
</comment>
<evidence type="ECO:0000313" key="3">
    <source>
        <dbReference type="Proteomes" id="UP000246077"/>
    </source>
</evidence>